<dbReference type="SUPFAM" id="SSF51905">
    <property type="entry name" value="FAD/NAD(P)-binding domain"/>
    <property type="match status" value="1"/>
</dbReference>
<reference evidence="4 5" key="1">
    <citation type="journal article" date="1999" name="Nature">
        <title>Evidence for lateral gene transfer between Archaea and Bacteria from genome sequence of Thermotoga maritima.</title>
        <authorList>
            <person name="Nelson K.E."/>
            <person name="Clayton R.A."/>
            <person name="Gill S.R."/>
            <person name="Gwinn M.L."/>
            <person name="Dodson R.J."/>
            <person name="Haft D.H."/>
            <person name="Hickey E.K."/>
            <person name="Peterson J.D."/>
            <person name="Nelson W.C."/>
            <person name="Ketchum K.A."/>
            <person name="McDonald L."/>
            <person name="Utterback T.R."/>
            <person name="Malek J.A."/>
            <person name="Linher K.D."/>
            <person name="Garrett M.M."/>
            <person name="Stewart A.M."/>
            <person name="Cotton M.D."/>
            <person name="Pratt M.S."/>
            <person name="Phillips C.A."/>
            <person name="Richardson D."/>
            <person name="Heidelberg J."/>
            <person name="Sutton G.G."/>
            <person name="Fleischmann R.D."/>
            <person name="White O."/>
            <person name="Salzberg S.L."/>
            <person name="Smith H.O."/>
            <person name="Venter J.C."/>
            <person name="Fraser C.M."/>
        </authorList>
    </citation>
    <scope>NUCLEOTIDE SEQUENCE [LARGE SCALE GENOMIC DNA]</scope>
    <source>
        <strain evidence="5">ATCC 43589 / DSM 3109 / JCM 10099 / NBRC 100826 / MSB8</strain>
    </source>
</reference>
<dbReference type="PIR" id="D72413">
    <property type="entry name" value="D72413"/>
</dbReference>
<dbReference type="Proteomes" id="UP000008183">
    <property type="component" value="Chromosome"/>
</dbReference>
<dbReference type="PANTHER" id="PTHR48105">
    <property type="entry name" value="THIOREDOXIN REDUCTASE 1-RELATED-RELATED"/>
    <property type="match status" value="1"/>
</dbReference>
<feature type="domain" description="FAD/NAD(P)-binding" evidence="3">
    <location>
        <begin position="2"/>
        <end position="236"/>
    </location>
</feature>
<dbReference type="SMR" id="Q9WXY7"/>
<evidence type="ECO:0000259" key="3">
    <source>
        <dbReference type="Pfam" id="PF07992"/>
    </source>
</evidence>
<accession>Q9WXY7</accession>
<sequence length="284" mass="31615">MRVGIVGAGPAGVAAAVFLRRYNVHVTVFEKNRVGGLLRNAHLVENIPVLPPASGEEICKTLEKRLFESGAELIWEEVVKVENEKILTEREIHSFDYVIVASGTIPRRIPEFEVSEKVVYEFIDLPEFEKLAIYGAGDAAFDSALNALVRGKEVHLFNRGSRIRALPLLVERAKKYEKFYYHERCPILKVEEESKMVKLKTEHGVFTFDALLLSVGRLPNTSFVEPGERNFIVGDARGGFRQVSIAMGSAIETAMEILRREGTVSATLPLKEGLLNPNGEHQAG</sequence>
<dbReference type="InterPro" id="IPR023753">
    <property type="entry name" value="FAD/NAD-binding_dom"/>
</dbReference>
<dbReference type="GO" id="GO:0004791">
    <property type="term" value="F:thioredoxin-disulfide reductase (NADPH) activity"/>
    <property type="evidence" value="ECO:0000318"/>
    <property type="project" value="GO_Central"/>
</dbReference>
<proteinExistence type="predicted"/>
<dbReference type="OrthoDB" id="9786503at2"/>
<evidence type="ECO:0000256" key="1">
    <source>
        <dbReference type="ARBA" id="ARBA00022630"/>
    </source>
</evidence>
<keyword evidence="1" id="KW-0285">Flavoprotein</keyword>
<dbReference type="KEGG" id="tmi:THEMA_04135"/>
<accession>G4FH48</accession>
<dbReference type="PATRIC" id="fig|243274.17.peg.133"/>
<keyword evidence="5" id="KW-1185">Reference proteome</keyword>
<dbReference type="RefSeq" id="WP_004082725.1">
    <property type="nucleotide sequence ID" value="NC_000853.1"/>
</dbReference>
<organism evidence="4 5">
    <name type="scientific">Thermotoga maritima (strain ATCC 43589 / DSM 3109 / JCM 10099 / NBRC 100826 / MSB8)</name>
    <dbReference type="NCBI Taxonomy" id="243274"/>
    <lineage>
        <taxon>Bacteria</taxon>
        <taxon>Thermotogati</taxon>
        <taxon>Thermotogota</taxon>
        <taxon>Thermotogae</taxon>
        <taxon>Thermotogales</taxon>
        <taxon>Thermotogaceae</taxon>
        <taxon>Thermotoga</taxon>
    </lineage>
</organism>
<dbReference type="InParanoid" id="Q9WXY7"/>
<keyword evidence="2" id="KW-0560">Oxidoreductase</keyword>
<dbReference type="PRINTS" id="PR00469">
    <property type="entry name" value="PNDRDTASEII"/>
</dbReference>
<dbReference type="KEGG" id="tmw:THMA_0129"/>
<dbReference type="PRINTS" id="PR00368">
    <property type="entry name" value="FADPNR"/>
</dbReference>
<dbReference type="Pfam" id="PF07992">
    <property type="entry name" value="Pyr_redox_2"/>
    <property type="match status" value="1"/>
</dbReference>
<dbReference type="KEGG" id="tmm:Tmari_0132"/>
<dbReference type="InterPro" id="IPR050097">
    <property type="entry name" value="Ferredoxin-NADP_redctase_2"/>
</dbReference>
<dbReference type="EMBL" id="AE000512">
    <property type="protein sequence ID" value="AAD35227.1"/>
    <property type="molecule type" value="Genomic_DNA"/>
</dbReference>
<gene>
    <name evidence="4" type="ordered locus">TM_0134</name>
</gene>
<dbReference type="Gene3D" id="3.50.50.60">
    <property type="entry name" value="FAD/NAD(P)-binding domain"/>
    <property type="match status" value="2"/>
</dbReference>
<dbReference type="GO" id="GO:0045454">
    <property type="term" value="P:cell redox homeostasis"/>
    <property type="evidence" value="ECO:0000318"/>
    <property type="project" value="GO_Central"/>
</dbReference>
<dbReference type="KEGG" id="tma:TM0134"/>
<protein>
    <submittedName>
        <fullName evidence="4">Thioredoxin reductase-related protein</fullName>
    </submittedName>
</protein>
<evidence type="ECO:0000313" key="5">
    <source>
        <dbReference type="Proteomes" id="UP000008183"/>
    </source>
</evidence>
<dbReference type="EnsemblBacteria" id="AAD35227">
    <property type="protein sequence ID" value="AAD35227"/>
    <property type="gene ID" value="TM_0134"/>
</dbReference>
<name>Q9WXY7_THEMA</name>
<dbReference type="AlphaFoldDB" id="Q9WXY7"/>
<dbReference type="InterPro" id="IPR036188">
    <property type="entry name" value="FAD/NAD-bd_sf"/>
</dbReference>
<dbReference type="PaxDb" id="243274-THEMA_04135"/>
<evidence type="ECO:0000313" key="4">
    <source>
        <dbReference type="EMBL" id="AAD35227.1"/>
    </source>
</evidence>
<evidence type="ECO:0000256" key="2">
    <source>
        <dbReference type="ARBA" id="ARBA00023002"/>
    </source>
</evidence>